<keyword evidence="1" id="KW-1133">Transmembrane helix</keyword>
<name>E0CQK5_VITVI</name>
<keyword evidence="3" id="KW-1185">Reference proteome</keyword>
<dbReference type="Proteomes" id="UP000009183">
    <property type="component" value="Chromosome 18"/>
</dbReference>
<evidence type="ECO:0000313" key="2">
    <source>
        <dbReference type="EMBL" id="CBI19934.3"/>
    </source>
</evidence>
<keyword evidence="1" id="KW-0812">Transmembrane</keyword>
<sequence length="72" mass="8257">MLCNELQTLVKQGPLQVSSFRTAGKAKRGVFDLATLCLLVIFLDKTKSFLLISFLRLVFGKQTRFHYAYRSK</sequence>
<accession>E0CQK5</accession>
<dbReference type="HOGENOM" id="CLU_2727388_0_0_1"/>
<evidence type="ECO:0000313" key="3">
    <source>
        <dbReference type="Proteomes" id="UP000009183"/>
    </source>
</evidence>
<keyword evidence="1" id="KW-0472">Membrane</keyword>
<feature type="transmembrane region" description="Helical" evidence="1">
    <location>
        <begin position="33"/>
        <end position="59"/>
    </location>
</feature>
<reference evidence="3" key="1">
    <citation type="journal article" date="2007" name="Nature">
        <title>The grapevine genome sequence suggests ancestral hexaploidization in major angiosperm phyla.</title>
        <authorList>
            <consortium name="The French-Italian Public Consortium for Grapevine Genome Characterization."/>
            <person name="Jaillon O."/>
            <person name="Aury J.-M."/>
            <person name="Noel B."/>
            <person name="Policriti A."/>
            <person name="Clepet C."/>
            <person name="Casagrande A."/>
            <person name="Choisne N."/>
            <person name="Aubourg S."/>
            <person name="Vitulo N."/>
            <person name="Jubin C."/>
            <person name="Vezzi A."/>
            <person name="Legeai F."/>
            <person name="Hugueney P."/>
            <person name="Dasilva C."/>
            <person name="Horner D."/>
            <person name="Mica E."/>
            <person name="Jublot D."/>
            <person name="Poulain J."/>
            <person name="Bruyere C."/>
            <person name="Billault A."/>
            <person name="Segurens B."/>
            <person name="Gouyvenoux M."/>
            <person name="Ugarte E."/>
            <person name="Cattonaro F."/>
            <person name="Anthouard V."/>
            <person name="Vico V."/>
            <person name="Del Fabbro C."/>
            <person name="Alaux M."/>
            <person name="Di Gaspero G."/>
            <person name="Dumas V."/>
            <person name="Felice N."/>
            <person name="Paillard S."/>
            <person name="Juman I."/>
            <person name="Moroldo M."/>
            <person name="Scalabrin S."/>
            <person name="Canaguier A."/>
            <person name="Le Clainche I."/>
            <person name="Malacrida G."/>
            <person name="Durand E."/>
            <person name="Pesole G."/>
            <person name="Laucou V."/>
            <person name="Chatelet P."/>
            <person name="Merdinoglu D."/>
            <person name="Delledonne M."/>
            <person name="Pezzotti M."/>
            <person name="Lecharny A."/>
            <person name="Scarpelli C."/>
            <person name="Artiguenave F."/>
            <person name="Pe M.E."/>
            <person name="Valle G."/>
            <person name="Morgante M."/>
            <person name="Caboche M."/>
            <person name="Adam-Blondon A.-F."/>
            <person name="Weissenbach J."/>
            <person name="Quetier F."/>
            <person name="Wincker P."/>
        </authorList>
    </citation>
    <scope>NUCLEOTIDE SEQUENCE [LARGE SCALE GENOMIC DNA]</scope>
    <source>
        <strain evidence="3">cv. Pinot noir / PN40024</strain>
    </source>
</reference>
<dbReference type="EMBL" id="FN595227">
    <property type="protein sequence ID" value="CBI19934.3"/>
    <property type="molecule type" value="Genomic_DNA"/>
</dbReference>
<gene>
    <name evidence="2" type="ordered locus">VIT_18s0001g15080</name>
</gene>
<organism evidence="2 3">
    <name type="scientific">Vitis vinifera</name>
    <name type="common">Grape</name>
    <dbReference type="NCBI Taxonomy" id="29760"/>
    <lineage>
        <taxon>Eukaryota</taxon>
        <taxon>Viridiplantae</taxon>
        <taxon>Streptophyta</taxon>
        <taxon>Embryophyta</taxon>
        <taxon>Tracheophyta</taxon>
        <taxon>Spermatophyta</taxon>
        <taxon>Magnoliopsida</taxon>
        <taxon>eudicotyledons</taxon>
        <taxon>Gunneridae</taxon>
        <taxon>Pentapetalae</taxon>
        <taxon>rosids</taxon>
        <taxon>Vitales</taxon>
        <taxon>Vitaceae</taxon>
        <taxon>Viteae</taxon>
        <taxon>Vitis</taxon>
    </lineage>
</organism>
<dbReference type="AlphaFoldDB" id="E0CQK5"/>
<protein>
    <submittedName>
        <fullName evidence="2">Uncharacterized protein</fullName>
    </submittedName>
</protein>
<dbReference type="InParanoid" id="E0CQK5"/>
<dbReference type="PaxDb" id="29760-VIT_18s0001g15080.t01"/>
<evidence type="ECO:0000256" key="1">
    <source>
        <dbReference type="SAM" id="Phobius"/>
    </source>
</evidence>
<proteinExistence type="predicted"/>